<proteinExistence type="predicted"/>
<dbReference type="InParanoid" id="E3LDA8"/>
<name>E3LDA8_CAERE</name>
<reference evidence="1" key="1">
    <citation type="submission" date="2007-07" db="EMBL/GenBank/DDBJ databases">
        <title>PCAP assembly of the Caenorhabditis remanei genome.</title>
        <authorList>
            <consortium name="The Caenorhabditis remanei Sequencing Consortium"/>
            <person name="Wilson R.K."/>
        </authorList>
    </citation>
    <scope>NUCLEOTIDE SEQUENCE [LARGE SCALE GENOMIC DNA]</scope>
    <source>
        <strain evidence="1">PB4641</strain>
    </source>
</reference>
<gene>
    <name evidence="1" type="ORF">CRE_00588</name>
</gene>
<dbReference type="OMA" id="LENKEGW"/>
<keyword evidence="2" id="KW-1185">Reference proteome</keyword>
<protein>
    <submittedName>
        <fullName evidence="1">Uncharacterized protein</fullName>
    </submittedName>
</protein>
<dbReference type="HOGENOM" id="CLU_603041_0_0_1"/>
<evidence type="ECO:0000313" key="1">
    <source>
        <dbReference type="EMBL" id="EFO83081.1"/>
    </source>
</evidence>
<organism evidence="2">
    <name type="scientific">Caenorhabditis remanei</name>
    <name type="common">Caenorhabditis vulgaris</name>
    <dbReference type="NCBI Taxonomy" id="31234"/>
    <lineage>
        <taxon>Eukaryota</taxon>
        <taxon>Metazoa</taxon>
        <taxon>Ecdysozoa</taxon>
        <taxon>Nematoda</taxon>
        <taxon>Chromadorea</taxon>
        <taxon>Rhabditida</taxon>
        <taxon>Rhabditina</taxon>
        <taxon>Rhabditomorpha</taxon>
        <taxon>Rhabditoidea</taxon>
        <taxon>Rhabditidae</taxon>
        <taxon>Peloderinae</taxon>
        <taxon>Caenorhabditis</taxon>
    </lineage>
</organism>
<dbReference type="EMBL" id="DS268407">
    <property type="protein sequence ID" value="EFO83081.1"/>
    <property type="molecule type" value="Genomic_DNA"/>
</dbReference>
<evidence type="ECO:0000313" key="2">
    <source>
        <dbReference type="Proteomes" id="UP000008281"/>
    </source>
</evidence>
<dbReference type="OrthoDB" id="5909321at2759"/>
<sequence>MDNYINKDDLPHVGTDYQSMDKLLSAMHSPLDLPIQLDKVELNFEYSDLTFLRFDVTNGDHYIWKLYENRVTLEKNNTQKVINLEGSKEEKLHKLVQYYLEQSRKVMQIFKLTGYPDKWKSRRSIRTKVFHLLVTKPIAPDCQRNGDLQMFSIVCAIDRAIVKEVTYTLLQDFSSSPMNVPYEPHTEVKFMASMARKENIYKIYLENVTLDFGWSSPSIEECQELIEKHFRRRGVGLPTTILTKNTHRHVEHFCKKDNWKFTPEADILAVTFYPENKQVPGDDSAVVIRFFPCSDKITVTVEPGKSKGLCIQNDVDELRRQNRRIQWRSYQTRQLMRAEHCWEPSIPYDINKMLVDFNNIRLEVDGEPLQIHSSADLVKKVVDLTAHEESRIKLLMIIGHGHLTCDRRNYIIHTKELILVNSEQYPHMFLMNFLGINLKRLEASSRKHIDDVLKYIDSAEKIEWLDKNNKRVKNYA</sequence>
<accession>E3LDA8</accession>
<dbReference type="eggNOG" id="ENOG502TK2C">
    <property type="taxonomic scope" value="Eukaryota"/>
</dbReference>
<dbReference type="AlphaFoldDB" id="E3LDA8"/>
<dbReference type="Proteomes" id="UP000008281">
    <property type="component" value="Unassembled WGS sequence"/>
</dbReference>